<proteinExistence type="predicted"/>
<comment type="caution">
    <text evidence="1">The sequence shown here is derived from an EMBL/GenBank/DDBJ whole genome shotgun (WGS) entry which is preliminary data.</text>
</comment>
<dbReference type="Gene3D" id="1.10.760.10">
    <property type="entry name" value="Cytochrome c-like domain"/>
    <property type="match status" value="1"/>
</dbReference>
<reference evidence="1 2" key="1">
    <citation type="submission" date="2021-03" db="EMBL/GenBank/DDBJ databases">
        <title>Fibrella sp. HMF5405 genome sequencing and assembly.</title>
        <authorList>
            <person name="Kang H."/>
            <person name="Kim H."/>
            <person name="Bae S."/>
            <person name="Joh K."/>
        </authorList>
    </citation>
    <scope>NUCLEOTIDE SEQUENCE [LARGE SCALE GENOMIC DNA]</scope>
    <source>
        <strain evidence="1 2">HMF5405</strain>
    </source>
</reference>
<evidence type="ECO:0008006" key="3">
    <source>
        <dbReference type="Google" id="ProtNLM"/>
    </source>
</evidence>
<dbReference type="Proteomes" id="UP000664628">
    <property type="component" value="Unassembled WGS sequence"/>
</dbReference>
<name>A0ABS3JS65_9BACT</name>
<protein>
    <recommendedName>
        <fullName evidence="3">Monoheme cytochrome C</fullName>
    </recommendedName>
</protein>
<gene>
    <name evidence="1" type="ORF">J2I46_29960</name>
</gene>
<keyword evidence="2" id="KW-1185">Reference proteome</keyword>
<evidence type="ECO:0000313" key="2">
    <source>
        <dbReference type="Proteomes" id="UP000664628"/>
    </source>
</evidence>
<dbReference type="EMBL" id="JAFMYW010000014">
    <property type="protein sequence ID" value="MBO0952840.1"/>
    <property type="molecule type" value="Genomic_DNA"/>
</dbReference>
<evidence type="ECO:0000313" key="1">
    <source>
        <dbReference type="EMBL" id="MBO0952840.1"/>
    </source>
</evidence>
<sequence length="184" mass="20538">MEKETGNFRRMAKYRWLIASVCVWLLCAWVARQPVTQQPVPAKKIPAKAHTAAPVRRTTTAKKPAKAKLAAAVAAAETAPTDATALNGQGVMVDEATGLALGENMVLVKGQCTVCHSSKLILQSHFDRGKWVERIRWMQRTQELWDLGDTEKPILDYLVKNYGPLPVNFDGRRLPLSPPNWHTR</sequence>
<accession>A0ABS3JS65</accession>
<organism evidence="1 2">
    <name type="scientific">Fibrella forsythiae</name>
    <dbReference type="NCBI Taxonomy" id="2817061"/>
    <lineage>
        <taxon>Bacteria</taxon>
        <taxon>Pseudomonadati</taxon>
        <taxon>Bacteroidota</taxon>
        <taxon>Cytophagia</taxon>
        <taxon>Cytophagales</taxon>
        <taxon>Spirosomataceae</taxon>
        <taxon>Fibrella</taxon>
    </lineage>
</organism>
<dbReference type="InterPro" id="IPR036909">
    <property type="entry name" value="Cyt_c-like_dom_sf"/>
</dbReference>
<dbReference type="RefSeq" id="WP_207332792.1">
    <property type="nucleotide sequence ID" value="NZ_JAFMYW010000014.1"/>
</dbReference>